<keyword evidence="3" id="KW-1185">Reference proteome</keyword>
<feature type="region of interest" description="Disordered" evidence="1">
    <location>
        <begin position="19"/>
        <end position="52"/>
    </location>
</feature>
<protein>
    <submittedName>
        <fullName evidence="2">Uncharacterized protein</fullName>
    </submittedName>
</protein>
<proteinExistence type="predicted"/>
<dbReference type="VEuPathDB" id="FungiDB:MGG_16618"/>
<feature type="compositionally biased region" description="Polar residues" evidence="1">
    <location>
        <begin position="41"/>
        <end position="52"/>
    </location>
</feature>
<dbReference type="AlphaFoldDB" id="G4N0P5"/>
<dbReference type="Proteomes" id="UP000009058">
    <property type="component" value="Chromosome 3"/>
</dbReference>
<reference evidence="2 3" key="1">
    <citation type="journal article" date="2005" name="Nature">
        <title>The genome sequence of the rice blast fungus Magnaporthe grisea.</title>
        <authorList>
            <person name="Dean R.A."/>
            <person name="Talbot N.J."/>
            <person name="Ebbole D.J."/>
            <person name="Farman M.L."/>
            <person name="Mitchell T.K."/>
            <person name="Orbach M.J."/>
            <person name="Thon M."/>
            <person name="Kulkarni R."/>
            <person name="Xu J.R."/>
            <person name="Pan H."/>
            <person name="Read N.D."/>
            <person name="Lee Y.H."/>
            <person name="Carbone I."/>
            <person name="Brown D."/>
            <person name="Oh Y.Y."/>
            <person name="Donofrio N."/>
            <person name="Jeong J.S."/>
            <person name="Soanes D.M."/>
            <person name="Djonovic S."/>
            <person name="Kolomiets E."/>
            <person name="Rehmeyer C."/>
            <person name="Li W."/>
            <person name="Harding M."/>
            <person name="Kim S."/>
            <person name="Lebrun M.H."/>
            <person name="Bohnert H."/>
            <person name="Coughlan S."/>
            <person name="Butler J."/>
            <person name="Calvo S."/>
            <person name="Ma L.J."/>
            <person name="Nicol R."/>
            <person name="Purcell S."/>
            <person name="Nusbaum C."/>
            <person name="Galagan J.E."/>
            <person name="Birren B.W."/>
        </authorList>
    </citation>
    <scope>NUCLEOTIDE SEQUENCE [LARGE SCALE GENOMIC DNA]</scope>
    <source>
        <strain evidence="3">70-15 / ATCC MYA-4617 / FGSC 8958</strain>
    </source>
</reference>
<dbReference type="HOGENOM" id="CLU_3087710_0_0_1"/>
<dbReference type="GeneID" id="12987008"/>
<evidence type="ECO:0000256" key="1">
    <source>
        <dbReference type="SAM" id="MobiDB-lite"/>
    </source>
</evidence>
<reference key="2">
    <citation type="submission" date="2011-05" db="EMBL/GenBank/DDBJ databases">
        <title>The Genome Sequence of Magnaporthe oryzae 70-15.</title>
        <authorList>
            <consortium name="The Broad Institute Genome Sequencing Platform"/>
            <person name="Ma L.-J."/>
            <person name="Dead R."/>
            <person name="Young S.K."/>
            <person name="Zeng Q."/>
            <person name="Gargeya S."/>
            <person name="Fitzgerald M."/>
            <person name="Haas B."/>
            <person name="Abouelleil A."/>
            <person name="Alvarado L."/>
            <person name="Arachchi H.M."/>
            <person name="Berlin A."/>
            <person name="Brown A."/>
            <person name="Chapman S.B."/>
            <person name="Chen Z."/>
            <person name="Dunbar C."/>
            <person name="Freedman E."/>
            <person name="Gearin G."/>
            <person name="Gellesch M."/>
            <person name="Goldberg J."/>
            <person name="Griggs A."/>
            <person name="Gujja S."/>
            <person name="Heiman D."/>
            <person name="Howarth C."/>
            <person name="Larson L."/>
            <person name="Lui A."/>
            <person name="MacDonald P.J.P."/>
            <person name="Mehta T."/>
            <person name="Montmayeur A."/>
            <person name="Murphy C."/>
            <person name="Neiman D."/>
            <person name="Pearson M."/>
            <person name="Priest M."/>
            <person name="Roberts A."/>
            <person name="Saif S."/>
            <person name="Shea T."/>
            <person name="Shenoy N."/>
            <person name="Sisk P."/>
            <person name="Stolte C."/>
            <person name="Sykes S."/>
            <person name="Yandava C."/>
            <person name="Wortman J."/>
            <person name="Nusbaum C."/>
            <person name="Birren B."/>
        </authorList>
    </citation>
    <scope>NUCLEOTIDE SEQUENCE</scope>
    <source>
        <strain>70-15</strain>
    </source>
</reference>
<dbReference type="EMBL" id="CM001233">
    <property type="protein sequence ID" value="EHA51478.1"/>
    <property type="molecule type" value="Genomic_DNA"/>
</dbReference>
<accession>G4N0P5</accession>
<evidence type="ECO:0000313" key="3">
    <source>
        <dbReference type="Proteomes" id="UP000009058"/>
    </source>
</evidence>
<sequence length="52" mass="5661">MMLRPAVSCLSLTWTAFSDSTSRESPGRQVPKVPKCADMDSPSSFVNSKVKV</sequence>
<name>G4N0P5_PYRO7</name>
<dbReference type="KEGG" id="mgr:MGG_16618"/>
<gene>
    <name evidence="2" type="ORF">MGG_16618</name>
</gene>
<organism evidence="2 3">
    <name type="scientific">Pyricularia oryzae (strain 70-15 / ATCC MYA-4617 / FGSC 8958)</name>
    <name type="common">Rice blast fungus</name>
    <name type="synonym">Magnaporthe oryzae</name>
    <dbReference type="NCBI Taxonomy" id="242507"/>
    <lineage>
        <taxon>Eukaryota</taxon>
        <taxon>Fungi</taxon>
        <taxon>Dikarya</taxon>
        <taxon>Ascomycota</taxon>
        <taxon>Pezizomycotina</taxon>
        <taxon>Sordariomycetes</taxon>
        <taxon>Sordariomycetidae</taxon>
        <taxon>Magnaporthales</taxon>
        <taxon>Pyriculariaceae</taxon>
        <taxon>Pyricularia</taxon>
    </lineage>
</organism>
<dbReference type="RefSeq" id="XP_003711285.1">
    <property type="nucleotide sequence ID" value="XM_003711237.1"/>
</dbReference>
<evidence type="ECO:0000313" key="2">
    <source>
        <dbReference type="EMBL" id="EHA51478.1"/>
    </source>
</evidence>
<dbReference type="InParanoid" id="G4N0P5"/>